<dbReference type="InterPro" id="IPR017050">
    <property type="entry name" value="Metallopeptidase_nem"/>
</dbReference>
<dbReference type="Gene3D" id="3.40.390.10">
    <property type="entry name" value="Collagenase (Catalytic Domain)"/>
    <property type="match status" value="1"/>
</dbReference>
<dbReference type="PANTHER" id="PTHR10127">
    <property type="entry name" value="DISCOIDIN, CUB, EGF, LAMININ , AND ZINC METALLOPROTEASE DOMAIN CONTAINING"/>
    <property type="match status" value="1"/>
</dbReference>
<evidence type="ECO:0000313" key="13">
    <source>
        <dbReference type="EMBL" id="CDL95330.1"/>
    </source>
</evidence>
<gene>
    <name evidence="12" type="ORF">HCOI_00427000</name>
    <name evidence="13" type="ORF">HCOI_00427600</name>
</gene>
<feature type="domain" description="Peptidase M12A" evidence="11">
    <location>
        <begin position="1"/>
        <end position="169"/>
    </location>
</feature>
<keyword evidence="8 9" id="KW-0378">Hydrolase</keyword>
<feature type="binding site" evidence="8">
    <location>
        <position position="66"/>
    </location>
    <ligand>
        <name>Zn(2+)</name>
        <dbReference type="ChEBI" id="CHEBI:29105"/>
        <note>catalytic</note>
    </ligand>
</feature>
<evidence type="ECO:0000256" key="6">
    <source>
        <dbReference type="PIRNR" id="PIRNR036365"/>
    </source>
</evidence>
<keyword evidence="5" id="KW-0325">Glycoprotein</keyword>
<dbReference type="GO" id="GO:0004222">
    <property type="term" value="F:metalloendopeptidase activity"/>
    <property type="evidence" value="ECO:0007669"/>
    <property type="project" value="UniProtKB-UniRule"/>
</dbReference>
<evidence type="ECO:0000256" key="5">
    <source>
        <dbReference type="ARBA" id="ARBA00023180"/>
    </source>
</evidence>
<dbReference type="GO" id="GO:0018996">
    <property type="term" value="P:molting cycle, collagen and cuticulin-based cuticle"/>
    <property type="evidence" value="ECO:0007669"/>
    <property type="project" value="InterPro"/>
</dbReference>
<dbReference type="InterPro" id="IPR034035">
    <property type="entry name" value="Astacin-like_dom"/>
</dbReference>
<comment type="caution">
    <text evidence="12">The sequence shown here is derived from an EMBL/GenBank/DDBJ whole genome shotgun (WGS) entry which is preliminary data.</text>
</comment>
<keyword evidence="3" id="KW-0732">Signal</keyword>
<dbReference type="InterPro" id="IPR024079">
    <property type="entry name" value="MetalloPept_cat_dom_sf"/>
</dbReference>
<evidence type="ECO:0000256" key="2">
    <source>
        <dbReference type="ARBA" id="ARBA00022525"/>
    </source>
</evidence>
<reference evidence="12" key="2">
    <citation type="submission" date="2013-05" db="EMBL/GenBank/DDBJ databases">
        <title>The genome and transcriptome of Haemonchus contortus: a key model parasite for drug and vaccine discovery.</title>
        <authorList>
            <person name="Laing R."/>
            <person name="Kikuchi T."/>
            <person name="Martinelli A."/>
            <person name="Tsai I.J."/>
            <person name="Beech R.N."/>
            <person name="Redman E."/>
            <person name="Holroyd N."/>
            <person name="Bartley D.J."/>
            <person name="Beasley H."/>
            <person name="Britton C."/>
            <person name="Curran D."/>
            <person name="Devaney E."/>
            <person name="Gilabert A."/>
            <person name="Jackson F."/>
            <person name="Hunt M."/>
            <person name="Johnston S."/>
            <person name="Kryukov I."/>
            <person name="Li K."/>
            <person name="Morrison A.A."/>
            <person name="Reid A.J."/>
            <person name="Sargison N."/>
            <person name="Saunders G."/>
            <person name="Wasmuth J.D."/>
            <person name="Wolstenholme A."/>
            <person name="Berriman M."/>
            <person name="Gilleard J.S."/>
            <person name="Cotton J.A."/>
        </authorList>
    </citation>
    <scope>NUCLEOTIDE SEQUENCE [LARGE SCALE GENOMIC DNA]</scope>
    <source>
        <strain evidence="12">ISE/inbred ISE</strain>
    </source>
</reference>
<dbReference type="Pfam" id="PF01400">
    <property type="entry name" value="Astacin"/>
    <property type="match status" value="1"/>
</dbReference>
<evidence type="ECO:0000256" key="3">
    <source>
        <dbReference type="ARBA" id="ARBA00022729"/>
    </source>
</evidence>
<dbReference type="GO" id="GO:0006508">
    <property type="term" value="P:proteolysis"/>
    <property type="evidence" value="ECO:0007669"/>
    <property type="project" value="UniProtKB-KW"/>
</dbReference>
<evidence type="ECO:0000256" key="4">
    <source>
        <dbReference type="ARBA" id="ARBA00023157"/>
    </source>
</evidence>
<protein>
    <recommendedName>
        <fullName evidence="6">Zinc metalloproteinase</fullName>
    </recommendedName>
</protein>
<dbReference type="EMBL" id="CAVP010058920">
    <property type="protein sequence ID" value="CDL95326.1"/>
    <property type="molecule type" value="Genomic_DNA"/>
</dbReference>
<organism evidence="12">
    <name type="scientific">Haemonchus contortus</name>
    <name type="common">Barber pole worm</name>
    <dbReference type="NCBI Taxonomy" id="6289"/>
    <lineage>
        <taxon>Eukaryota</taxon>
        <taxon>Metazoa</taxon>
        <taxon>Ecdysozoa</taxon>
        <taxon>Nematoda</taxon>
        <taxon>Chromadorea</taxon>
        <taxon>Rhabditida</taxon>
        <taxon>Rhabditina</taxon>
        <taxon>Rhabditomorpha</taxon>
        <taxon>Strongyloidea</taxon>
        <taxon>Trichostrongylidae</taxon>
        <taxon>Haemonchus</taxon>
    </lineage>
</organism>
<keyword evidence="4" id="KW-1015">Disulfide bond</keyword>
<feature type="binding site" evidence="8">
    <location>
        <position position="76"/>
    </location>
    <ligand>
        <name>Zn(2+)</name>
        <dbReference type="ChEBI" id="CHEBI:29105"/>
        <note>catalytic</note>
    </ligand>
</feature>
<keyword evidence="8 9" id="KW-0482">Metalloprotease</keyword>
<name>W6NDP8_HAECO</name>
<keyword evidence="2 6" id="KW-0964">Secreted</keyword>
<dbReference type="InterPro" id="IPR006026">
    <property type="entry name" value="Peptidase_Metallo"/>
</dbReference>
<dbReference type="PRINTS" id="PR00480">
    <property type="entry name" value="ASTACIN"/>
</dbReference>
<dbReference type="EMBL" id="CAVP010058923">
    <property type="protein sequence ID" value="CDL95330.1"/>
    <property type="molecule type" value="Genomic_DNA"/>
</dbReference>
<dbReference type="InterPro" id="IPR000859">
    <property type="entry name" value="CUB_dom"/>
</dbReference>
<dbReference type="PROSITE" id="PS01180">
    <property type="entry name" value="CUB"/>
    <property type="match status" value="1"/>
</dbReference>
<dbReference type="PROSITE" id="PS51864">
    <property type="entry name" value="ASTACIN"/>
    <property type="match status" value="1"/>
</dbReference>
<comment type="cofactor">
    <cofactor evidence="8 9">
        <name>Zn(2+)</name>
        <dbReference type="ChEBI" id="CHEBI:29105"/>
    </cofactor>
    <text evidence="8 9">Binds 1 zinc ion per subunit.</text>
</comment>
<dbReference type="GO" id="GO:0005576">
    <property type="term" value="C:extracellular region"/>
    <property type="evidence" value="ECO:0007669"/>
    <property type="project" value="UniProtKB-SubCell"/>
</dbReference>
<accession>W6NDP8</accession>
<dbReference type="SMART" id="SM00235">
    <property type="entry name" value="ZnMc"/>
    <property type="match status" value="1"/>
</dbReference>
<feature type="domain" description="CUB" evidence="10">
    <location>
        <begin position="210"/>
        <end position="333"/>
    </location>
</feature>
<evidence type="ECO:0000256" key="7">
    <source>
        <dbReference type="PROSITE-ProRule" id="PRU00059"/>
    </source>
</evidence>
<keyword evidence="8 9" id="KW-0862">Zinc</keyword>
<dbReference type="AlphaFoldDB" id="W6NDP8"/>
<dbReference type="CDD" id="cd04280">
    <property type="entry name" value="ZnMc_astacin_like"/>
    <property type="match status" value="1"/>
</dbReference>
<feature type="active site" evidence="8">
    <location>
        <position position="67"/>
    </location>
</feature>
<proteinExistence type="predicted"/>
<keyword evidence="8 9" id="KW-0479">Metal-binding</keyword>
<sequence length="333" mass="37096">MEVFEKAAKAWESKTCLKFKKVNYGDTRELINVGALGGCFSSVGKTGKPQDLSLGDGCHTVGIAAHEIGHSLGLYHTMGRADRDKYVTVNMDKIRQDYYSEFVTYTVDVDTYGVEYDYGSIMHYGATSSAIDRVSITMLPTDEKYRETLGSPLISFNDFLVINRHYKCEAHCPKRLPCEMGGFPNPKNCNECVCPSGYGGAFCNDRPKGCGDKLKADKEWKHLSMSLGDGKGGDKDDFDFCNYWIETQPGSKIEVEIEEISFGISSDGCILGGVEIKTHANQQRTGYRFCSYMDKGMNLKSGGSRVPIILYNRSPRVDVTIKYRIGDFFVISK</sequence>
<evidence type="ECO:0000259" key="11">
    <source>
        <dbReference type="PROSITE" id="PS51864"/>
    </source>
</evidence>
<evidence type="ECO:0000256" key="1">
    <source>
        <dbReference type="ARBA" id="ARBA00004613"/>
    </source>
</evidence>
<dbReference type="GO" id="GO:0008270">
    <property type="term" value="F:zinc ion binding"/>
    <property type="evidence" value="ECO:0007669"/>
    <property type="project" value="UniProtKB-UniRule"/>
</dbReference>
<dbReference type="InterPro" id="IPR001506">
    <property type="entry name" value="Peptidase_M12A"/>
</dbReference>
<evidence type="ECO:0000256" key="8">
    <source>
        <dbReference type="PROSITE-ProRule" id="PRU01211"/>
    </source>
</evidence>
<reference evidence="12" key="1">
    <citation type="submission" date="2013-03" db="EMBL/GenBank/DDBJ databases">
        <authorList>
            <person name="Aslett M."/>
        </authorList>
    </citation>
    <scope>NUCLEOTIDE SEQUENCE [LARGE SCALE GENOMIC DNA]</scope>
    <source>
        <strain evidence="12">ISE/inbred ISE</strain>
    </source>
</reference>
<evidence type="ECO:0000256" key="9">
    <source>
        <dbReference type="RuleBase" id="RU361183"/>
    </source>
</evidence>
<comment type="subcellular location">
    <subcellularLocation>
        <location evidence="1 6">Secreted</location>
    </subcellularLocation>
</comment>
<dbReference type="MEROPS" id="M12.310"/>
<comment type="caution">
    <text evidence="7">Lacks conserved residue(s) required for the propagation of feature annotation.</text>
</comment>
<evidence type="ECO:0000313" key="12">
    <source>
        <dbReference type="EMBL" id="CDL95326.1"/>
    </source>
</evidence>
<evidence type="ECO:0000259" key="10">
    <source>
        <dbReference type="PROSITE" id="PS01180"/>
    </source>
</evidence>
<feature type="binding site" evidence="8">
    <location>
        <position position="70"/>
    </location>
    <ligand>
        <name>Zn(2+)</name>
        <dbReference type="ChEBI" id="CHEBI:29105"/>
        <note>catalytic</note>
    </ligand>
</feature>
<keyword evidence="8 9" id="KW-0645">Protease</keyword>
<dbReference type="SUPFAM" id="SSF55486">
    <property type="entry name" value="Metalloproteases ('zincins'), catalytic domain"/>
    <property type="match status" value="1"/>
</dbReference>
<dbReference type="PANTHER" id="PTHR10127:SF793">
    <property type="entry name" value="ZINC METALLOPROTEINASE NAS-31"/>
    <property type="match status" value="1"/>
</dbReference>
<dbReference type="PIRSF" id="PIRSF036365">
    <property type="entry name" value="Astacin_nematoda"/>
    <property type="match status" value="1"/>
</dbReference>